<sequence length="1250" mass="132135">MRKIYSLLCIAILAIATNFSARGQSANWNEVGPIAFPTNISGQINGIGRMEQIKFDPVNPLRMYAVGPHGVFRSNDTAGTWAVLGGTDELPANTNLASICIDHTNNNVLYLGTGDANYYSTASGVWKSTDGGASFTLSNTGMGNRLVIEIIMSPTNPDTLVAATDAGIYKSTNGGASWALTSPVSKMTDMCKKSGSGNTLFAVSSVNQNLYTSTDFGSTWTTTTLSSTLPSNGGRVAVTPADPNVVYVAYIGSNTTTAGGIVYKSTNGGASFTLMKGDASPNIIGYSGTQTGQGNYNFDIEADPDNANTLYLCAHVIWKTADGGTTWMQSQSSWAYILHTDQHHIVFNPNNYNQLFNANDGGVWINRDRVATNTWVPRSNGIAGTEFYSAGNSHGYKYLIGGGTQDNGEVFYKDNTWKTNRGGDFTSKYFFDNTNANRAVYVQNAKYRDLMNAPSGSETLLGVPGTASNNDLYAASYQNGNVGFYAQSNTSGAVYALYKTANLQNATPVWTAMNGFNPTTKMLAMALSPADANVLYVLQTNKTIVRSTDALTSGTFTNVAPAPQPSGTPTNGGLTVLKSGVVYMSGDGYVYRSADQGATWTAVGTGAVTTTLNAQKIKKIIADTSQAAQEVVYAITAQGVYYKKTTITDWAYLGADNLPTTAAITDMDIFYDAGNPANSALRISTYGRGLWEVSLQSAGGTPPVVSITSPGNTIPIGSNVQVAASASDADGPINKVEFFINEVKVGEDLIAPYTYVWNNVAAGGYVVKARAVDNSGAYTDATSGVVAAVACPGTTYMSSGNLQVIYFDSQETVGENGAATNAVDGNSGTIWHTKWYGGTDPLPHEIQLSLNGTFTVNSFKYLPRQSGSNGRVGQYEIYVSADPQNWGAPVATGTFANDAAEKVVNFTATQASYVRFRALTEANGQQYTSAAELNVGVCGASNTPPVASITSPADGANYTAPATVTIDATASDTDGTVAKVEFYQGAALLGEDLTAPYSFTWSNVSAGNYALTAKATDNAGAVTASSVVNITVNALCVNNYEPNETQATAVAIANSGAITSQIATSADVDWYKITPSASGNVTITLTTLPADYDLYLHRANGNVMASSVNSGTTNESVTKNLTAGTNYYIRVIGKNGSFNAGNCYTLTVNGVPALVTQNTGPSGTDSLQNDDPLYINAWPNPSDKDFSIQLKSRSNEQVQVRVRNIDGQLVKQINTSANKVLHFGQDLKAGVYFVEVQQRAIRKMVRLVKL</sequence>
<dbReference type="NCBIfam" id="TIGR04183">
    <property type="entry name" value="Por_Secre_tail"/>
    <property type="match status" value="1"/>
</dbReference>
<dbReference type="SUPFAM" id="SSF110296">
    <property type="entry name" value="Oligoxyloglucan reducing end-specific cellobiohydrolase"/>
    <property type="match status" value="2"/>
</dbReference>
<name>A0A1V9G6P1_9BACT</name>
<feature type="domain" description="F5/8 type C" evidence="2">
    <location>
        <begin position="791"/>
        <end position="938"/>
    </location>
</feature>
<dbReference type="EMBL" id="LVYD01000002">
    <property type="protein sequence ID" value="OQP66315.1"/>
    <property type="molecule type" value="Genomic_DNA"/>
</dbReference>
<dbReference type="STRING" id="1703345.A3860_12490"/>
<keyword evidence="1" id="KW-0732">Signal</keyword>
<dbReference type="SUPFAM" id="SSF49299">
    <property type="entry name" value="PKD domain"/>
    <property type="match status" value="1"/>
</dbReference>
<evidence type="ECO:0000313" key="4">
    <source>
        <dbReference type="Proteomes" id="UP000192796"/>
    </source>
</evidence>
<feature type="signal peptide" evidence="1">
    <location>
        <begin position="1"/>
        <end position="21"/>
    </location>
</feature>
<dbReference type="InterPro" id="IPR026444">
    <property type="entry name" value="Secre_tail"/>
</dbReference>
<dbReference type="Gene3D" id="2.60.120.380">
    <property type="match status" value="1"/>
</dbReference>
<keyword evidence="4" id="KW-1185">Reference proteome</keyword>
<dbReference type="InterPro" id="IPR022409">
    <property type="entry name" value="PKD/Chitinase_dom"/>
</dbReference>
<dbReference type="InterPro" id="IPR015943">
    <property type="entry name" value="WD40/YVTN_repeat-like_dom_sf"/>
</dbReference>
<gene>
    <name evidence="3" type="ORF">A3860_12490</name>
</gene>
<dbReference type="InterPro" id="IPR013783">
    <property type="entry name" value="Ig-like_fold"/>
</dbReference>
<dbReference type="Proteomes" id="UP000192796">
    <property type="component" value="Unassembled WGS sequence"/>
</dbReference>
<evidence type="ECO:0000256" key="1">
    <source>
        <dbReference type="SAM" id="SignalP"/>
    </source>
</evidence>
<dbReference type="PROSITE" id="PS50022">
    <property type="entry name" value="FA58C_3"/>
    <property type="match status" value="1"/>
</dbReference>
<dbReference type="Pfam" id="PF18962">
    <property type="entry name" value="Por_Secre_tail"/>
    <property type="match status" value="1"/>
</dbReference>
<protein>
    <recommendedName>
        <fullName evidence="2">F5/8 type C domain-containing protein</fullName>
    </recommendedName>
</protein>
<dbReference type="Gene3D" id="2.60.120.260">
    <property type="entry name" value="Galactose-binding domain-like"/>
    <property type="match status" value="1"/>
</dbReference>
<dbReference type="Gene3D" id="2.60.40.10">
    <property type="entry name" value="Immunoglobulins"/>
    <property type="match status" value="2"/>
</dbReference>
<dbReference type="RefSeq" id="WP_081145252.1">
    <property type="nucleotide sequence ID" value="NZ_LVYD01000002.1"/>
</dbReference>
<dbReference type="SMART" id="SM00089">
    <property type="entry name" value="PKD"/>
    <property type="match status" value="1"/>
</dbReference>
<dbReference type="OrthoDB" id="9757947at2"/>
<evidence type="ECO:0000313" key="3">
    <source>
        <dbReference type="EMBL" id="OQP66315.1"/>
    </source>
</evidence>
<dbReference type="Pfam" id="PF04151">
    <property type="entry name" value="PPC"/>
    <property type="match status" value="1"/>
</dbReference>
<proteinExistence type="predicted"/>
<dbReference type="SUPFAM" id="SSF89260">
    <property type="entry name" value="Collagen-binding domain"/>
    <property type="match status" value="1"/>
</dbReference>
<dbReference type="InterPro" id="IPR007280">
    <property type="entry name" value="Peptidase_C_arc/bac"/>
</dbReference>
<dbReference type="Pfam" id="PF00754">
    <property type="entry name" value="F5_F8_type_C"/>
    <property type="match status" value="1"/>
</dbReference>
<accession>A0A1V9G6P1</accession>
<dbReference type="InterPro" id="IPR000421">
    <property type="entry name" value="FA58C"/>
</dbReference>
<comment type="caution">
    <text evidence="3">The sequence shown here is derived from an EMBL/GenBank/DDBJ whole genome shotgun (WGS) entry which is preliminary data.</text>
</comment>
<organism evidence="3 4">
    <name type="scientific">Niastella vici</name>
    <dbReference type="NCBI Taxonomy" id="1703345"/>
    <lineage>
        <taxon>Bacteria</taxon>
        <taxon>Pseudomonadati</taxon>
        <taxon>Bacteroidota</taxon>
        <taxon>Chitinophagia</taxon>
        <taxon>Chitinophagales</taxon>
        <taxon>Chitinophagaceae</taxon>
        <taxon>Niastella</taxon>
    </lineage>
</organism>
<evidence type="ECO:0000259" key="2">
    <source>
        <dbReference type="PROSITE" id="PS50022"/>
    </source>
</evidence>
<dbReference type="InterPro" id="IPR008979">
    <property type="entry name" value="Galactose-bd-like_sf"/>
</dbReference>
<dbReference type="InterPro" id="IPR035986">
    <property type="entry name" value="PKD_dom_sf"/>
</dbReference>
<dbReference type="Pfam" id="PF17957">
    <property type="entry name" value="Big_7"/>
    <property type="match status" value="2"/>
</dbReference>
<dbReference type="Gene3D" id="2.130.10.10">
    <property type="entry name" value="YVTN repeat-like/Quinoprotein amine dehydrogenase"/>
    <property type="match status" value="3"/>
</dbReference>
<dbReference type="AlphaFoldDB" id="A0A1V9G6P1"/>
<reference evidence="3 4" key="1">
    <citation type="submission" date="2016-03" db="EMBL/GenBank/DDBJ databases">
        <title>Niastella vici sp. nov., isolated from farmland soil.</title>
        <authorList>
            <person name="Chen L."/>
            <person name="Wang D."/>
            <person name="Yang S."/>
            <person name="Wang G."/>
        </authorList>
    </citation>
    <scope>NUCLEOTIDE SEQUENCE [LARGE SCALE GENOMIC DNA]</scope>
    <source>
        <strain evidence="3 4">DJ57</strain>
    </source>
</reference>
<feature type="chain" id="PRO_5012393235" description="F5/8 type C domain-containing protein" evidence="1">
    <location>
        <begin position="22"/>
        <end position="1250"/>
    </location>
</feature>
<dbReference type="SUPFAM" id="SSF49785">
    <property type="entry name" value="Galactose-binding domain-like"/>
    <property type="match status" value="1"/>
</dbReference>